<evidence type="ECO:0000313" key="2">
    <source>
        <dbReference type="EMBL" id="EAR21781.1"/>
    </source>
</evidence>
<dbReference type="GO" id="GO:0003677">
    <property type="term" value="F:DNA binding"/>
    <property type="evidence" value="ECO:0007669"/>
    <property type="project" value="InterPro"/>
</dbReference>
<dbReference type="GO" id="GO:0006313">
    <property type="term" value="P:DNA transposition"/>
    <property type="evidence" value="ECO:0007669"/>
    <property type="project" value="InterPro"/>
</dbReference>
<dbReference type="HOGENOM" id="CLU_042653_0_0_6"/>
<feature type="domain" description="Transposase IS4-like" evidence="1">
    <location>
        <begin position="97"/>
        <end position="326"/>
    </location>
</feature>
<organism evidence="4 6">
    <name type="scientific">Nitrococcus mobilis Nb-231</name>
    <dbReference type="NCBI Taxonomy" id="314278"/>
    <lineage>
        <taxon>Bacteria</taxon>
        <taxon>Pseudomonadati</taxon>
        <taxon>Pseudomonadota</taxon>
        <taxon>Gammaproteobacteria</taxon>
        <taxon>Chromatiales</taxon>
        <taxon>Ectothiorhodospiraceae</taxon>
        <taxon>Nitrococcus</taxon>
    </lineage>
</organism>
<dbReference type="InterPro" id="IPR047952">
    <property type="entry name" value="Transpos_IS4"/>
</dbReference>
<keyword evidence="6" id="KW-1185">Reference proteome</keyword>
<evidence type="ECO:0000313" key="4">
    <source>
        <dbReference type="EMBL" id="EAR23086.1"/>
    </source>
</evidence>
<dbReference type="EMBL" id="AAOF01000006">
    <property type="protein sequence ID" value="EAR21781.1"/>
    <property type="molecule type" value="Genomic_DNA"/>
</dbReference>
<evidence type="ECO:0000313" key="3">
    <source>
        <dbReference type="EMBL" id="EAR22718.1"/>
    </source>
</evidence>
<evidence type="ECO:0000313" key="6">
    <source>
        <dbReference type="Proteomes" id="UP000003374"/>
    </source>
</evidence>
<dbReference type="EMBL" id="AAOF01000001">
    <property type="protein sequence ID" value="EAR23086.1"/>
    <property type="molecule type" value="Genomic_DNA"/>
</dbReference>
<protein>
    <recommendedName>
        <fullName evidence="1">Transposase IS4-like domain-containing protein</fullName>
    </recommendedName>
</protein>
<dbReference type="NCBIfam" id="NF033592">
    <property type="entry name" value="transpos_IS4_1"/>
    <property type="match status" value="1"/>
</dbReference>
<comment type="caution">
    <text evidence="4">The sequence shown here is derived from an EMBL/GenBank/DDBJ whole genome shotgun (WGS) entry which is preliminary data.</text>
</comment>
<evidence type="ECO:0000313" key="5">
    <source>
        <dbReference type="EMBL" id="EAR23582.1"/>
    </source>
</evidence>
<dbReference type="SUPFAM" id="SSF53098">
    <property type="entry name" value="Ribonuclease H-like"/>
    <property type="match status" value="1"/>
</dbReference>
<dbReference type="GO" id="GO:0004803">
    <property type="term" value="F:transposase activity"/>
    <property type="evidence" value="ECO:0007669"/>
    <property type="project" value="InterPro"/>
</dbReference>
<reference evidence="4 6" key="1">
    <citation type="submission" date="2006-02" db="EMBL/GenBank/DDBJ databases">
        <authorList>
            <person name="Waterbury J."/>
            <person name="Ferriera S."/>
            <person name="Johnson J."/>
            <person name="Kravitz S."/>
            <person name="Halpern A."/>
            <person name="Remington K."/>
            <person name="Beeson K."/>
            <person name="Tran B."/>
            <person name="Rogers Y.-H."/>
            <person name="Friedman R."/>
            <person name="Venter J.C."/>
        </authorList>
    </citation>
    <scope>NUCLEOTIDE SEQUENCE [LARGE SCALE GENOMIC DNA]</scope>
    <source>
        <strain evidence="4 6">Nb-231</strain>
    </source>
</reference>
<dbReference type="AlphaFoldDB" id="A4BL98"/>
<dbReference type="PANTHER" id="PTHR37529:SF1">
    <property type="entry name" value="TRANSPOSASE INSG FOR INSERTION SEQUENCE ELEMENT IS4-RELATED"/>
    <property type="match status" value="1"/>
</dbReference>
<dbReference type="eggNOG" id="COG3385">
    <property type="taxonomic scope" value="Bacteria"/>
</dbReference>
<proteinExistence type="predicted"/>
<dbReference type="InterPro" id="IPR012337">
    <property type="entry name" value="RNaseH-like_sf"/>
</dbReference>
<dbReference type="InterPro" id="IPR002559">
    <property type="entry name" value="Transposase_11"/>
</dbReference>
<gene>
    <name evidence="2" type="ORF">NB231_03590</name>
    <name evidence="3" type="ORF">NB231_09708</name>
    <name evidence="4" type="ORF">NB231_14738</name>
    <name evidence="5" type="ORF">NB231_17218</name>
</gene>
<dbReference type="PANTHER" id="PTHR37529">
    <property type="entry name" value="TRANSPOSASE INSG FOR INSERTION SEQUENCE ELEMENT IS4-RELATED"/>
    <property type="match status" value="1"/>
</dbReference>
<accession>A4BL98</accession>
<sequence length="426" mass="47797">MLSQFAERACGGRDRIFTPLVVLKAFLFQVLSQDGSCKHAVARVLSERLQSGQSANSINTGPYCKARQRLPRAPLENAVRESGQTLHQRAPSAWGWRGHRVVLADGTTALMPDTLDNQREFPQQGNQQPGLGFPIVRIVALISLGAGAVLDYALGPYQGKGSGESSLFSTLLHTLQPGDLLLADRYYCTYAIMALLVHHGVQGLFQKHAQRKPHWHRGERLGAKDHLIKWAKPPRKPVWMSAQDYLKLPPTLTIRELAVNGIVYVTTLSNPKRYPRRALAEHYRSRWTIELDLRSIKTDMAMERLRCKSPERVRKEIAAHLLAYNLVRANLNRAAQCFEKIPRQLSFKSALQLLNNAASQLLLLSGKALQAFATALLQAMALSPIGRQKRLPQPRAVKRRPKPYPLLTRPRHAACQAIRRPTNSLR</sequence>
<name>A4BL98_9GAMM</name>
<dbReference type="Pfam" id="PF01609">
    <property type="entry name" value="DDE_Tnp_1"/>
    <property type="match status" value="1"/>
</dbReference>
<dbReference type="Proteomes" id="UP000003374">
    <property type="component" value="Unassembled WGS sequence"/>
</dbReference>
<dbReference type="STRING" id="314278.NB231_03590"/>
<dbReference type="EMBL" id="AAOF01000002">
    <property type="protein sequence ID" value="EAR22718.1"/>
    <property type="molecule type" value="Genomic_DNA"/>
</dbReference>
<dbReference type="EMBL" id="AAOF01000001">
    <property type="protein sequence ID" value="EAR23582.1"/>
    <property type="molecule type" value="Genomic_DNA"/>
</dbReference>
<evidence type="ECO:0000259" key="1">
    <source>
        <dbReference type="Pfam" id="PF01609"/>
    </source>
</evidence>